<reference evidence="1 2" key="1">
    <citation type="submission" date="2018-06" db="EMBL/GenBank/DDBJ databases">
        <title>Complete genome of Desulfovibrio marinus P48SEP.</title>
        <authorList>
            <person name="Crispim J.S."/>
            <person name="Vidigal P.M.P."/>
            <person name="Silva L.C.F."/>
            <person name="Araujo L.C."/>
            <person name="Laguardia C.N."/>
            <person name="Dias R.S."/>
            <person name="Sousa M.P."/>
            <person name="Paula S.O."/>
            <person name="Silva C."/>
        </authorList>
    </citation>
    <scope>NUCLEOTIDE SEQUENCE [LARGE SCALE GENOMIC DNA]</scope>
    <source>
        <strain evidence="1 2">P48SEP</strain>
    </source>
</reference>
<evidence type="ECO:0000313" key="2">
    <source>
        <dbReference type="Proteomes" id="UP000434052"/>
    </source>
</evidence>
<proteinExistence type="predicted"/>
<evidence type="ECO:0000313" key="1">
    <source>
        <dbReference type="EMBL" id="TVM24876.1"/>
    </source>
</evidence>
<dbReference type="AlphaFoldDB" id="A0A6P1ZDE7"/>
<comment type="caution">
    <text evidence="1">The sequence shown here is derived from an EMBL/GenBank/DDBJ whole genome shotgun (WGS) entry which is preliminary data.</text>
</comment>
<accession>A0A6P1ZDE7</accession>
<protein>
    <submittedName>
        <fullName evidence="1">Uncharacterized protein</fullName>
    </submittedName>
</protein>
<organism evidence="1 2">
    <name type="scientific">Oceanidesulfovibrio marinus</name>
    <dbReference type="NCBI Taxonomy" id="370038"/>
    <lineage>
        <taxon>Bacteria</taxon>
        <taxon>Pseudomonadati</taxon>
        <taxon>Thermodesulfobacteriota</taxon>
        <taxon>Desulfovibrionia</taxon>
        <taxon>Desulfovibrionales</taxon>
        <taxon>Desulfovibrionaceae</taxon>
        <taxon>Oceanidesulfovibrio</taxon>
    </lineage>
</organism>
<feature type="non-terminal residue" evidence="1">
    <location>
        <position position="168"/>
    </location>
</feature>
<dbReference type="RefSeq" id="WP_208738366.1">
    <property type="nucleotide sequence ID" value="NZ_QMIF01000304.1"/>
</dbReference>
<dbReference type="EMBL" id="QMIF01000304">
    <property type="protein sequence ID" value="TVM24876.1"/>
    <property type="molecule type" value="Genomic_DNA"/>
</dbReference>
<sequence length="168" mass="18540">MHARRLDFLMCQGGAVREDDDILYGPIEGPRCSQTHTITDGTDVVLPQNSVTAAAQLRYATSASLGSYLLTHFGDITSEDHACYAYASWAGMLQDGEAPARDEGSAMGRITMERAARCGFSFGLDLSRSFVRTSRELWQNGQVESRIVTDGRLTREFSVELPDRLRQG</sequence>
<dbReference type="Proteomes" id="UP000434052">
    <property type="component" value="Unassembled WGS sequence"/>
</dbReference>
<name>A0A6P1ZDE7_9BACT</name>
<gene>
    <name evidence="1" type="ORF">DQK91_23270</name>
</gene>